<feature type="domain" description="3-hydroxyacyl-CoA dehydrogenase NAD binding" evidence="4">
    <location>
        <begin position="8"/>
        <end position="185"/>
    </location>
</feature>
<dbReference type="InterPro" id="IPR036291">
    <property type="entry name" value="NAD(P)-bd_dom_sf"/>
</dbReference>
<dbReference type="GO" id="GO:0008691">
    <property type="term" value="F:3-hydroxybutyryl-CoA dehydrogenase activity"/>
    <property type="evidence" value="ECO:0007669"/>
    <property type="project" value="TreeGrafter"/>
</dbReference>
<reference evidence="6" key="1">
    <citation type="submission" date="2016-10" db="EMBL/GenBank/DDBJ databases">
        <authorList>
            <person name="Varghese N."/>
            <person name="Submissions S."/>
        </authorList>
    </citation>
    <scope>NUCLEOTIDE SEQUENCE [LARGE SCALE GENOMIC DNA]</scope>
    <source>
        <strain evidence="6">CGMCC 1.6444</strain>
    </source>
</reference>
<protein>
    <submittedName>
        <fullName evidence="5">3-hydroxybutyryl-CoA dehydrogenase</fullName>
    </submittedName>
</protein>
<dbReference type="SUPFAM" id="SSF51735">
    <property type="entry name" value="NAD(P)-binding Rossmann-fold domains"/>
    <property type="match status" value="1"/>
</dbReference>
<dbReference type="PANTHER" id="PTHR48075:SF5">
    <property type="entry name" value="3-HYDROXYBUTYRYL-COA DEHYDROGENASE"/>
    <property type="match status" value="1"/>
</dbReference>
<evidence type="ECO:0000256" key="2">
    <source>
        <dbReference type="ARBA" id="ARBA00023027"/>
    </source>
</evidence>
<sequence>MAVMLKRLGIVGTGVMGAGIAQLAAQAGLEVLLFDKREGAAAAALESLSATFDKLVGKGKVSRESADAALSRLKIVDTLDGLAACEMVLEAIVEDLGIKHSLFRDLEAIVSSDCILATNTSSLSVTAIASGLALPGRVAGFHFFNPVPLMKVVEVIGGTDTDASVLDTLLELSHRLGHTGVFAKDTPGFIVNHAGRAYGTEGLKLLEENIAPPDDIDRILRESAGFRMGPLELFDLTGLDVSHPAMESIFEQFYHDPRYRPSYLSRQMLRGKRLGRKTGVGFYRYEGGKKADVLAPQPVPLAKDTPPVWLGVDDDTVRESVVSLLAGLGCRLESSANPSQDALCLLVPFGEDATSASDRFGVDPTRTVCLDALTGLDSHRTLMVTPVTRQDMRDAAHGLLGADGVGVTVIRDSVGFVSQRVLASIVNLACEIAQREIATPVDIDNAVRLGLNYPQGPLAWGDQLGPMRVLAILERMSALTGDPRYRPSPWLRRRAMLGLSLLYQEPSIR</sequence>
<dbReference type="PANTHER" id="PTHR48075">
    <property type="entry name" value="3-HYDROXYACYL-COA DEHYDROGENASE FAMILY PROTEIN"/>
    <property type="match status" value="1"/>
</dbReference>
<evidence type="ECO:0000313" key="5">
    <source>
        <dbReference type="EMBL" id="SDO36501.1"/>
    </source>
</evidence>
<dbReference type="FunFam" id="3.40.50.720:FF:000009">
    <property type="entry name" value="Fatty oxidation complex, alpha subunit"/>
    <property type="match status" value="1"/>
</dbReference>
<feature type="domain" description="3-hydroxyacyl-CoA dehydrogenase C-terminal" evidence="3">
    <location>
        <begin position="415"/>
        <end position="495"/>
    </location>
</feature>
<dbReference type="OrthoDB" id="5389341at2"/>
<keyword evidence="6" id="KW-1185">Reference proteome</keyword>
<dbReference type="STRING" id="419597.SAMN04487957_105310"/>
<evidence type="ECO:0000256" key="1">
    <source>
        <dbReference type="ARBA" id="ARBA00023002"/>
    </source>
</evidence>
<dbReference type="SUPFAM" id="SSF48179">
    <property type="entry name" value="6-phosphogluconate dehydrogenase C-terminal domain-like"/>
    <property type="match status" value="2"/>
</dbReference>
<gene>
    <name evidence="5" type="ORF">SAMN04487957_105310</name>
</gene>
<proteinExistence type="predicted"/>
<dbReference type="RefSeq" id="WP_089678766.1">
    <property type="nucleotide sequence ID" value="NZ_FNIV01000005.1"/>
</dbReference>
<evidence type="ECO:0000259" key="4">
    <source>
        <dbReference type="Pfam" id="PF02737"/>
    </source>
</evidence>
<evidence type="ECO:0000313" key="6">
    <source>
        <dbReference type="Proteomes" id="UP000199075"/>
    </source>
</evidence>
<dbReference type="AlphaFoldDB" id="A0A1H0IZE2"/>
<name>A0A1H0IZE2_9GAMM</name>
<dbReference type="Gene3D" id="3.40.50.720">
    <property type="entry name" value="NAD(P)-binding Rossmann-like Domain"/>
    <property type="match status" value="1"/>
</dbReference>
<dbReference type="Proteomes" id="UP000199075">
    <property type="component" value="Unassembled WGS sequence"/>
</dbReference>
<keyword evidence="2" id="KW-0520">NAD</keyword>
<keyword evidence="1" id="KW-0560">Oxidoreductase</keyword>
<dbReference type="InterPro" id="IPR013328">
    <property type="entry name" value="6PGD_dom2"/>
</dbReference>
<evidence type="ECO:0000259" key="3">
    <source>
        <dbReference type="Pfam" id="PF00725"/>
    </source>
</evidence>
<feature type="domain" description="3-hydroxyacyl-CoA dehydrogenase C-terminal" evidence="3">
    <location>
        <begin position="188"/>
        <end position="285"/>
    </location>
</feature>
<dbReference type="InterPro" id="IPR006176">
    <property type="entry name" value="3-OHacyl-CoA_DH_NAD-bd"/>
</dbReference>
<dbReference type="InterPro" id="IPR008927">
    <property type="entry name" value="6-PGluconate_DH-like_C_sf"/>
</dbReference>
<organism evidence="5 6">
    <name type="scientific">Halomonas shengliensis</name>
    <dbReference type="NCBI Taxonomy" id="419597"/>
    <lineage>
        <taxon>Bacteria</taxon>
        <taxon>Pseudomonadati</taxon>
        <taxon>Pseudomonadota</taxon>
        <taxon>Gammaproteobacteria</taxon>
        <taxon>Oceanospirillales</taxon>
        <taxon>Halomonadaceae</taxon>
        <taxon>Halomonas</taxon>
    </lineage>
</organism>
<dbReference type="Pfam" id="PF02737">
    <property type="entry name" value="3HCDH_N"/>
    <property type="match status" value="1"/>
</dbReference>
<dbReference type="Gene3D" id="1.10.1040.10">
    <property type="entry name" value="N-(1-d-carboxylethyl)-l-norvaline Dehydrogenase, domain 2"/>
    <property type="match status" value="2"/>
</dbReference>
<accession>A0A1H0IZE2</accession>
<dbReference type="InterPro" id="IPR006108">
    <property type="entry name" value="3HC_DH_C"/>
</dbReference>
<dbReference type="GO" id="GO:0070403">
    <property type="term" value="F:NAD+ binding"/>
    <property type="evidence" value="ECO:0007669"/>
    <property type="project" value="InterPro"/>
</dbReference>
<dbReference type="GO" id="GO:0006635">
    <property type="term" value="P:fatty acid beta-oxidation"/>
    <property type="evidence" value="ECO:0007669"/>
    <property type="project" value="TreeGrafter"/>
</dbReference>
<dbReference type="Pfam" id="PF00725">
    <property type="entry name" value="3HCDH"/>
    <property type="match status" value="2"/>
</dbReference>
<dbReference type="EMBL" id="FNIV01000005">
    <property type="protein sequence ID" value="SDO36501.1"/>
    <property type="molecule type" value="Genomic_DNA"/>
</dbReference>
<dbReference type="NCBIfam" id="NF006124">
    <property type="entry name" value="PRK08268.1"/>
    <property type="match status" value="1"/>
</dbReference>